<dbReference type="OrthoDB" id="694021at2759"/>
<organism evidence="3 4">
    <name type="scientific">Miscanthus lutarioriparius</name>
    <dbReference type="NCBI Taxonomy" id="422564"/>
    <lineage>
        <taxon>Eukaryota</taxon>
        <taxon>Viridiplantae</taxon>
        <taxon>Streptophyta</taxon>
        <taxon>Embryophyta</taxon>
        <taxon>Tracheophyta</taxon>
        <taxon>Spermatophyta</taxon>
        <taxon>Magnoliopsida</taxon>
        <taxon>Liliopsida</taxon>
        <taxon>Poales</taxon>
        <taxon>Poaceae</taxon>
        <taxon>PACMAD clade</taxon>
        <taxon>Panicoideae</taxon>
        <taxon>Andropogonodae</taxon>
        <taxon>Andropogoneae</taxon>
        <taxon>Saccharinae</taxon>
        <taxon>Miscanthus</taxon>
    </lineage>
</organism>
<dbReference type="Pfam" id="PF03017">
    <property type="entry name" value="Transposase_23"/>
    <property type="match status" value="1"/>
</dbReference>
<keyword evidence="4" id="KW-1185">Reference proteome</keyword>
<dbReference type="InterPro" id="IPR058594">
    <property type="entry name" value="PB1-like_dom_pln"/>
</dbReference>
<reference evidence="3" key="1">
    <citation type="submission" date="2020-10" db="EMBL/GenBank/DDBJ databases">
        <authorList>
            <person name="Han B."/>
            <person name="Lu T."/>
            <person name="Zhao Q."/>
            <person name="Huang X."/>
            <person name="Zhao Y."/>
        </authorList>
    </citation>
    <scope>NUCLEOTIDE SEQUENCE</scope>
</reference>
<proteinExistence type="predicted"/>
<evidence type="ECO:0000313" key="4">
    <source>
        <dbReference type="Proteomes" id="UP000604825"/>
    </source>
</evidence>
<evidence type="ECO:0000259" key="2">
    <source>
        <dbReference type="Pfam" id="PF26130"/>
    </source>
</evidence>
<evidence type="ECO:0008006" key="5">
    <source>
        <dbReference type="Google" id="ProtNLM"/>
    </source>
</evidence>
<dbReference type="Pfam" id="PF26130">
    <property type="entry name" value="PB1-like"/>
    <property type="match status" value="1"/>
</dbReference>
<evidence type="ECO:0000313" key="3">
    <source>
        <dbReference type="EMBL" id="CAD6225906.1"/>
    </source>
</evidence>
<protein>
    <recommendedName>
        <fullName evidence="5">Transposase Tnp1/En/Spm-like domain-containing protein</fullName>
    </recommendedName>
</protein>
<dbReference type="InterPro" id="IPR004264">
    <property type="entry name" value="Transposase_23"/>
</dbReference>
<accession>A0A811NJ88</accession>
<comment type="caution">
    <text evidence="3">The sequence shown here is derived from an EMBL/GenBank/DDBJ whole genome shotgun (WGS) entry which is preliminary data.</text>
</comment>
<sequence length="495" mass="55431">MDRDEICFFDLIDLIEGSGYTSVVYLYYKRKDSLVVIQQDSDVMEMLNECDGDEVPGKRKGTVLTHVWDLLGGDWIVVRCNMLGQPIGKEGGLLGQFLGTIARNGGYCPVGAKDWREVKKNNAKTIIQFIQILKSIGRDWRKYKATLKKSLFNPKKKKSVLNKRCPDDIDEDQWKALVKYWKSSEGQTLSEKNKISCQMKKTTHTAGTKSYAHWSEDMVELENLLDTQPELAQNSEGGVAWEGDALHRVLGEEKAGQVHGMGLLPVPKQVYGRRTCHFKDINIVSLDGSSSDVETHMLEEIREIVLGVIITILRIKRCFLKERVHYVAPNQNDGFLEHRDELNKETCESEYSDDDSLLLSTTSKTTKKQKGHHGGPGETTTIAHQEVAHDKVACNKRQAPKQLSVMKVESMVLLMTSKYPNKVNVAYATLLSTDPEAIVGGVKTGSQFYKVCIDHAIAKDEPLVRPRPGCNNIGDAQAKGVSIAWPSMFVQMING</sequence>
<gene>
    <name evidence="3" type="ORF">NCGR_LOCUS17800</name>
</gene>
<feature type="domain" description="Transposase Tnp1/En/Spm-like" evidence="1">
    <location>
        <begin position="412"/>
        <end position="476"/>
    </location>
</feature>
<dbReference type="Proteomes" id="UP000604825">
    <property type="component" value="Unassembled WGS sequence"/>
</dbReference>
<dbReference type="EMBL" id="CAJGYO010000004">
    <property type="protein sequence ID" value="CAD6225906.1"/>
    <property type="molecule type" value="Genomic_DNA"/>
</dbReference>
<dbReference type="AlphaFoldDB" id="A0A811NJ88"/>
<dbReference type="InterPro" id="IPR004252">
    <property type="entry name" value="Probable_transposase_24"/>
</dbReference>
<dbReference type="PANTHER" id="PTHR33144:SF53">
    <property type="entry name" value="TRANSPOSASE TNP1_EN_SPM-LIKE DOMAIN-CONTAINING PROTEIN"/>
    <property type="match status" value="1"/>
</dbReference>
<dbReference type="Pfam" id="PF03004">
    <property type="entry name" value="Transposase_24"/>
    <property type="match status" value="1"/>
</dbReference>
<feature type="domain" description="PB1-like" evidence="2">
    <location>
        <begin position="1"/>
        <end position="50"/>
    </location>
</feature>
<dbReference type="PANTHER" id="PTHR33144">
    <property type="entry name" value="OS10G0409366 PROTEIN-RELATED"/>
    <property type="match status" value="1"/>
</dbReference>
<name>A0A811NJ88_9POAL</name>
<evidence type="ECO:0000259" key="1">
    <source>
        <dbReference type="Pfam" id="PF03017"/>
    </source>
</evidence>